<dbReference type="OrthoDB" id="7032707at2"/>
<feature type="transmembrane region" description="Helical" evidence="6">
    <location>
        <begin position="159"/>
        <end position="176"/>
    </location>
</feature>
<evidence type="ECO:0000256" key="1">
    <source>
        <dbReference type="ARBA" id="ARBA00004651"/>
    </source>
</evidence>
<evidence type="ECO:0000256" key="4">
    <source>
        <dbReference type="ARBA" id="ARBA00022989"/>
    </source>
</evidence>
<dbReference type="EMBL" id="NQMS01000002">
    <property type="protein sequence ID" value="PAV97623.1"/>
    <property type="molecule type" value="Genomic_DNA"/>
</dbReference>
<dbReference type="Pfam" id="PF05425">
    <property type="entry name" value="CopD"/>
    <property type="match status" value="1"/>
</dbReference>
<name>A0A2A2MF44_9GAMM</name>
<proteinExistence type="inferred from homology"/>
<comment type="similarity">
    <text evidence="6">Belongs to the CopD family.</text>
</comment>
<feature type="transmembrane region" description="Helical" evidence="6">
    <location>
        <begin position="196"/>
        <end position="219"/>
    </location>
</feature>
<feature type="transmembrane region" description="Helical" evidence="6">
    <location>
        <begin position="231"/>
        <end position="250"/>
    </location>
</feature>
<organism evidence="8 9">
    <name type="scientific">Hafnia paralvei</name>
    <dbReference type="NCBI Taxonomy" id="546367"/>
    <lineage>
        <taxon>Bacteria</taxon>
        <taxon>Pseudomonadati</taxon>
        <taxon>Pseudomonadota</taxon>
        <taxon>Gammaproteobacteria</taxon>
        <taxon>Enterobacterales</taxon>
        <taxon>Hafniaceae</taxon>
        <taxon>Hafnia</taxon>
    </lineage>
</organism>
<dbReference type="GO" id="GO:0046688">
    <property type="term" value="P:response to copper ion"/>
    <property type="evidence" value="ECO:0007669"/>
    <property type="project" value="UniProtKB-UniRule"/>
</dbReference>
<comment type="subcellular location">
    <subcellularLocation>
        <location evidence="6">Cell inner membrane</location>
        <topology evidence="6">Multi-pass membrane protein</topology>
    </subcellularLocation>
    <subcellularLocation>
        <location evidence="1">Cell membrane</location>
        <topology evidence="1">Multi-pass membrane protein</topology>
    </subcellularLocation>
</comment>
<feature type="transmembrane region" description="Helical" evidence="6">
    <location>
        <begin position="54"/>
        <end position="75"/>
    </location>
</feature>
<evidence type="ECO:0000313" key="9">
    <source>
        <dbReference type="Proteomes" id="UP000218796"/>
    </source>
</evidence>
<evidence type="ECO:0000256" key="2">
    <source>
        <dbReference type="ARBA" id="ARBA00022475"/>
    </source>
</evidence>
<protein>
    <recommendedName>
        <fullName evidence="6">Copper resistance protein D</fullName>
    </recommendedName>
</protein>
<evidence type="ECO:0000256" key="6">
    <source>
        <dbReference type="RuleBase" id="RU369037"/>
    </source>
</evidence>
<evidence type="ECO:0000256" key="5">
    <source>
        <dbReference type="ARBA" id="ARBA00023136"/>
    </source>
</evidence>
<evidence type="ECO:0000259" key="7">
    <source>
        <dbReference type="Pfam" id="PF05425"/>
    </source>
</evidence>
<dbReference type="PANTHER" id="PTHR34820">
    <property type="entry name" value="INNER MEMBRANE PROTEIN YEBZ"/>
    <property type="match status" value="1"/>
</dbReference>
<reference evidence="8 9" key="1">
    <citation type="submission" date="2017-08" db="EMBL/GenBank/DDBJ databases">
        <title>Draft Genome Sequence of Hafnia alvei CITHA-6 Isolated from Raw Bovine Milk.</title>
        <authorList>
            <person name="Culligan E.P."/>
            <person name="Mcsweeney A."/>
            <person name="O'Doherty C."/>
            <person name="Gleeson E."/>
            <person name="O'Riordan D."/>
            <person name="Sleator R.D."/>
        </authorList>
    </citation>
    <scope>NUCLEOTIDE SEQUENCE [LARGE SCALE GENOMIC DNA]</scope>
    <source>
        <strain evidence="8 9">CITHA-6</strain>
    </source>
</reference>
<dbReference type="InterPro" id="IPR047689">
    <property type="entry name" value="CopD"/>
</dbReference>
<keyword evidence="4 6" id="KW-1133">Transmembrane helix</keyword>
<keyword evidence="6" id="KW-0186">Copper</keyword>
<dbReference type="GO" id="GO:0005886">
    <property type="term" value="C:plasma membrane"/>
    <property type="evidence" value="ECO:0007669"/>
    <property type="project" value="UniProtKB-SubCell"/>
</dbReference>
<dbReference type="InterPro" id="IPR032694">
    <property type="entry name" value="CopC/D"/>
</dbReference>
<dbReference type="PANTHER" id="PTHR34820:SF4">
    <property type="entry name" value="INNER MEMBRANE PROTEIN YEBZ"/>
    <property type="match status" value="1"/>
</dbReference>
<feature type="transmembrane region" description="Helical" evidence="6">
    <location>
        <begin position="95"/>
        <end position="114"/>
    </location>
</feature>
<comment type="caution">
    <text evidence="8">The sequence shown here is derived from an EMBL/GenBank/DDBJ whole genome shotgun (WGS) entry which is preliminary data.</text>
</comment>
<comment type="function">
    <text evidence="6">Involved in copper resistance.</text>
</comment>
<evidence type="ECO:0000256" key="3">
    <source>
        <dbReference type="ARBA" id="ARBA00022692"/>
    </source>
</evidence>
<keyword evidence="5 6" id="KW-0472">Membrane</keyword>
<dbReference type="RefSeq" id="WP_039186593.1">
    <property type="nucleotide sequence ID" value="NZ_CAUFSP010000008.1"/>
</dbReference>
<accession>A0A2A2MF44</accession>
<gene>
    <name evidence="8" type="ORF">CJD50_08240</name>
</gene>
<feature type="domain" description="Copper resistance protein D" evidence="7">
    <location>
        <begin position="189"/>
        <end position="287"/>
    </location>
</feature>
<feature type="transmembrane region" description="Helical" evidence="6">
    <location>
        <begin position="121"/>
        <end position="139"/>
    </location>
</feature>
<dbReference type="InterPro" id="IPR008457">
    <property type="entry name" value="Cu-R_CopD_dom"/>
</dbReference>
<dbReference type="Proteomes" id="UP000218796">
    <property type="component" value="Unassembled WGS sequence"/>
</dbReference>
<keyword evidence="2 6" id="KW-1003">Cell membrane</keyword>
<sequence length="294" mass="32617">MSIAALYVLCRWIHFASALQIFGLALYVGWIAPPKLRNGLEKQLNPLRGVCLRLCALSSWLIVALQAGLMGDGWGDAFQPMIWLAVMQTTFGEAWLFQLIFSSLLVAVLCLPAVMRREMLIILAFALLVTLARTGHASAEQGVLGIVHRLNNGVHLLSAGFWFGGLVPFGLCIKELQRQTAAKNFAMDAVIRYSRWGHLAVAFVIVTGMANTILILDHWPLDFNSLYERWLWGKVLLVAAMVAIALYNRYRVVRSIGSNRQQAFILLARNAAVEWVLALLVLAAVSFFATQPPI</sequence>
<keyword evidence="6" id="KW-0997">Cell inner membrane</keyword>
<keyword evidence="3 6" id="KW-0812">Transmembrane</keyword>
<dbReference type="NCBIfam" id="NF033808">
    <property type="entry name" value="copper_CopD"/>
    <property type="match status" value="1"/>
</dbReference>
<dbReference type="GO" id="GO:0006825">
    <property type="term" value="P:copper ion transport"/>
    <property type="evidence" value="ECO:0007669"/>
    <property type="project" value="InterPro"/>
</dbReference>
<evidence type="ECO:0000313" key="8">
    <source>
        <dbReference type="EMBL" id="PAV97623.1"/>
    </source>
</evidence>
<keyword evidence="9" id="KW-1185">Reference proteome</keyword>
<feature type="transmembrane region" description="Helical" evidence="6">
    <location>
        <begin position="12"/>
        <end position="33"/>
    </location>
</feature>
<feature type="transmembrane region" description="Helical" evidence="6">
    <location>
        <begin position="271"/>
        <end position="289"/>
    </location>
</feature>
<dbReference type="AlphaFoldDB" id="A0A2A2MF44"/>